<keyword evidence="4 8" id="KW-0812">Transmembrane</keyword>
<keyword evidence="2" id="KW-0813">Transport</keyword>
<feature type="transmembrane region" description="Helical" evidence="8">
    <location>
        <begin position="200"/>
        <end position="221"/>
    </location>
</feature>
<feature type="compositionally biased region" description="Polar residues" evidence="7">
    <location>
        <begin position="9"/>
        <end position="22"/>
    </location>
</feature>
<dbReference type="GO" id="GO:0005462">
    <property type="term" value="F:UDP-N-acetylglucosamine transmembrane transporter activity"/>
    <property type="evidence" value="ECO:0007669"/>
    <property type="project" value="TreeGrafter"/>
</dbReference>
<evidence type="ECO:0000256" key="5">
    <source>
        <dbReference type="ARBA" id="ARBA00022989"/>
    </source>
</evidence>
<feature type="transmembrane region" description="Helical" evidence="8">
    <location>
        <begin position="265"/>
        <end position="283"/>
    </location>
</feature>
<dbReference type="Proteomes" id="UP000254866">
    <property type="component" value="Unassembled WGS sequence"/>
</dbReference>
<protein>
    <submittedName>
        <fullName evidence="9">Multidrug resistance efflux transporter EmrE</fullName>
    </submittedName>
</protein>
<comment type="subcellular location">
    <subcellularLocation>
        <location evidence="1">Endomembrane system</location>
        <topology evidence="1">Multi-pass membrane protein</topology>
    </subcellularLocation>
</comment>
<feature type="transmembrane region" description="Helical" evidence="8">
    <location>
        <begin position="86"/>
        <end position="111"/>
    </location>
</feature>
<keyword evidence="5 8" id="KW-1133">Transmembrane helix</keyword>
<dbReference type="GO" id="GO:0000139">
    <property type="term" value="C:Golgi membrane"/>
    <property type="evidence" value="ECO:0007669"/>
    <property type="project" value="TreeGrafter"/>
</dbReference>
<feature type="transmembrane region" description="Helical" evidence="8">
    <location>
        <begin position="228"/>
        <end position="245"/>
    </location>
</feature>
<proteinExistence type="predicted"/>
<keyword evidence="10" id="KW-1185">Reference proteome</keyword>
<dbReference type="InterPro" id="IPR013657">
    <property type="entry name" value="SCL35B1-4/HUT1"/>
</dbReference>
<feature type="region of interest" description="Disordered" evidence="7">
    <location>
        <begin position="1"/>
        <end position="37"/>
    </location>
</feature>
<dbReference type="PANTHER" id="PTHR10778:SF4">
    <property type="entry name" value="NUCLEOTIDE SUGAR TRANSPORTER SLC35B4"/>
    <property type="match status" value="1"/>
</dbReference>
<evidence type="ECO:0000313" key="10">
    <source>
        <dbReference type="Proteomes" id="UP000254866"/>
    </source>
</evidence>
<feature type="transmembrane region" description="Helical" evidence="8">
    <location>
        <begin position="131"/>
        <end position="155"/>
    </location>
</feature>
<keyword evidence="3" id="KW-0762">Sugar transport</keyword>
<dbReference type="GO" id="GO:0005464">
    <property type="term" value="F:UDP-xylose transmembrane transporter activity"/>
    <property type="evidence" value="ECO:0007669"/>
    <property type="project" value="TreeGrafter"/>
</dbReference>
<dbReference type="GeneID" id="43595623"/>
<evidence type="ECO:0000256" key="4">
    <source>
        <dbReference type="ARBA" id="ARBA00022692"/>
    </source>
</evidence>
<dbReference type="Pfam" id="PF08449">
    <property type="entry name" value="UAA"/>
    <property type="match status" value="1"/>
</dbReference>
<feature type="transmembrane region" description="Helical" evidence="8">
    <location>
        <begin position="412"/>
        <end position="430"/>
    </location>
</feature>
<evidence type="ECO:0000256" key="2">
    <source>
        <dbReference type="ARBA" id="ARBA00022448"/>
    </source>
</evidence>
<organism evidence="9 10">
    <name type="scientific">Venustampulla echinocandica</name>
    <dbReference type="NCBI Taxonomy" id="2656787"/>
    <lineage>
        <taxon>Eukaryota</taxon>
        <taxon>Fungi</taxon>
        <taxon>Dikarya</taxon>
        <taxon>Ascomycota</taxon>
        <taxon>Pezizomycotina</taxon>
        <taxon>Leotiomycetes</taxon>
        <taxon>Helotiales</taxon>
        <taxon>Pleuroascaceae</taxon>
        <taxon>Venustampulla</taxon>
    </lineage>
</organism>
<dbReference type="PANTHER" id="PTHR10778">
    <property type="entry name" value="SOLUTE CARRIER FAMILY 35 MEMBER B"/>
    <property type="match status" value="1"/>
</dbReference>
<dbReference type="EMBL" id="NPIC01000002">
    <property type="protein sequence ID" value="RDL38434.1"/>
    <property type="molecule type" value="Genomic_DNA"/>
</dbReference>
<dbReference type="OrthoDB" id="999962at2759"/>
<evidence type="ECO:0000256" key="1">
    <source>
        <dbReference type="ARBA" id="ARBA00004127"/>
    </source>
</evidence>
<sequence length="455" mass="50248">MARKRRADSSSTQPIVSPMTSTPRRRSTLRDLQSAPSDGGVVVPKVINAAPSLEKAEMYGIDDPRPASSRMLAMAGRIFIETIPQWLAVGAMLGLIFGGCCSNVFALEAIVKVEPDSGMDKRRMVTACYNIKLTSTGTLLTFVQFLFVATTGYISQFDRTRPPLFLKPNRVPIRRWMFNILLFFTINVLNNHAFSYNISVPIHIILRSGGSITTLAAGYLWGKRFSRIQVLAVTLLTVGVVIAAWSDQQSKKDVQISQDLPPFSTGLAILFFAQVLSAIMGLYTEETYKEYGPHWKENLFYSHLLALPLFIPFIPSMHRKLLKLAASRPLGLPFQDSYENLPMELRKGLDRIYIPSQLAYMVTNVLTQYACIRGVNLLASAASALTVTIVLNVRKLVSLLLSIWLFGNRLSPGTLIGAFIVFFAGGMYGLEGSKSSGRARHRAATVTTNGKIGQN</sequence>
<accession>A0A370TSF3</accession>
<keyword evidence="6 8" id="KW-0472">Membrane</keyword>
<evidence type="ECO:0000256" key="8">
    <source>
        <dbReference type="SAM" id="Phobius"/>
    </source>
</evidence>
<dbReference type="RefSeq" id="XP_031871090.1">
    <property type="nucleotide sequence ID" value="XM_032011397.1"/>
</dbReference>
<evidence type="ECO:0000256" key="6">
    <source>
        <dbReference type="ARBA" id="ARBA00023136"/>
    </source>
</evidence>
<evidence type="ECO:0000256" key="3">
    <source>
        <dbReference type="ARBA" id="ARBA00022597"/>
    </source>
</evidence>
<dbReference type="AlphaFoldDB" id="A0A370TSF3"/>
<name>A0A370TSF3_9HELO</name>
<dbReference type="STRING" id="2656787.A0A370TSF3"/>
<comment type="caution">
    <text evidence="9">The sequence shown here is derived from an EMBL/GenBank/DDBJ whole genome shotgun (WGS) entry which is preliminary data.</text>
</comment>
<feature type="transmembrane region" description="Helical" evidence="8">
    <location>
        <begin position="176"/>
        <end position="194"/>
    </location>
</feature>
<evidence type="ECO:0000256" key="7">
    <source>
        <dbReference type="SAM" id="MobiDB-lite"/>
    </source>
</evidence>
<evidence type="ECO:0000313" key="9">
    <source>
        <dbReference type="EMBL" id="RDL38434.1"/>
    </source>
</evidence>
<gene>
    <name evidence="9" type="ORF">BP5553_02774</name>
</gene>
<dbReference type="GO" id="GO:0005789">
    <property type="term" value="C:endoplasmic reticulum membrane"/>
    <property type="evidence" value="ECO:0007669"/>
    <property type="project" value="TreeGrafter"/>
</dbReference>
<reference evidence="9 10" key="1">
    <citation type="journal article" date="2018" name="IMA Fungus">
        <title>IMA Genome-F 9: Draft genome sequence of Annulohypoxylon stygium, Aspergillus mulundensis, Berkeleyomyces basicola (syn. Thielaviopsis basicola), Ceratocystis smalleyi, two Cercospora beticola strains, Coleophoma cylindrospora, Fusarium fracticaudum, Phialophora cf. hyalina, and Morchella septimelata.</title>
        <authorList>
            <person name="Wingfield B.D."/>
            <person name="Bills G.F."/>
            <person name="Dong Y."/>
            <person name="Huang W."/>
            <person name="Nel W.J."/>
            <person name="Swalarsk-Parry B.S."/>
            <person name="Vaghefi N."/>
            <person name="Wilken P.M."/>
            <person name="An Z."/>
            <person name="de Beer Z.W."/>
            <person name="De Vos L."/>
            <person name="Chen L."/>
            <person name="Duong T.A."/>
            <person name="Gao Y."/>
            <person name="Hammerbacher A."/>
            <person name="Kikkert J.R."/>
            <person name="Li Y."/>
            <person name="Li H."/>
            <person name="Li K."/>
            <person name="Li Q."/>
            <person name="Liu X."/>
            <person name="Ma X."/>
            <person name="Naidoo K."/>
            <person name="Pethybridge S.J."/>
            <person name="Sun J."/>
            <person name="Steenkamp E.T."/>
            <person name="van der Nest M.A."/>
            <person name="van Wyk S."/>
            <person name="Wingfield M.J."/>
            <person name="Xiong C."/>
            <person name="Yue Q."/>
            <person name="Zhang X."/>
        </authorList>
    </citation>
    <scope>NUCLEOTIDE SEQUENCE [LARGE SCALE GENOMIC DNA]</scope>
    <source>
        <strain evidence="9 10">BP 5553</strain>
    </source>
</reference>